<dbReference type="Proteomes" id="UP000654304">
    <property type="component" value="Unassembled WGS sequence"/>
</dbReference>
<accession>A0ABR7A525</accession>
<name>A0ABR7A525_9BURK</name>
<dbReference type="EMBL" id="JACOGD010000004">
    <property type="protein sequence ID" value="MBC3932006.1"/>
    <property type="molecule type" value="Genomic_DNA"/>
</dbReference>
<sequence length="63" mass="7194">MSKPSPDRSSLQAVYDRLKIKQQSLDDMLKNPALKRTLENAARNHAKRLARFDPVAARCKNDD</sequence>
<keyword evidence="2" id="KW-1185">Reference proteome</keyword>
<evidence type="ECO:0000313" key="2">
    <source>
        <dbReference type="Proteomes" id="UP000654304"/>
    </source>
</evidence>
<comment type="caution">
    <text evidence="1">The sequence shown here is derived from an EMBL/GenBank/DDBJ whole genome shotgun (WGS) entry which is preliminary data.</text>
</comment>
<evidence type="ECO:0000313" key="1">
    <source>
        <dbReference type="EMBL" id="MBC3932006.1"/>
    </source>
</evidence>
<protein>
    <submittedName>
        <fullName evidence="1">Uncharacterized protein</fullName>
    </submittedName>
</protein>
<reference evidence="1 2" key="1">
    <citation type="submission" date="2020-08" db="EMBL/GenBank/DDBJ databases">
        <title>Novel species isolated from subtropical streams in China.</title>
        <authorList>
            <person name="Lu H."/>
        </authorList>
    </citation>
    <scope>NUCLEOTIDE SEQUENCE [LARGE SCALE GENOMIC DNA]</scope>
    <source>
        <strain evidence="1 2">CY22W</strain>
    </source>
</reference>
<organism evidence="1 2">
    <name type="scientific">Undibacterium curvum</name>
    <dbReference type="NCBI Taxonomy" id="2762294"/>
    <lineage>
        <taxon>Bacteria</taxon>
        <taxon>Pseudomonadati</taxon>
        <taxon>Pseudomonadota</taxon>
        <taxon>Betaproteobacteria</taxon>
        <taxon>Burkholderiales</taxon>
        <taxon>Oxalobacteraceae</taxon>
        <taxon>Undibacterium</taxon>
    </lineage>
</organism>
<dbReference type="RefSeq" id="WP_186903687.1">
    <property type="nucleotide sequence ID" value="NZ_JACOGD010000004.1"/>
</dbReference>
<proteinExistence type="predicted"/>
<gene>
    <name evidence="1" type="ORF">H8K43_10010</name>
</gene>